<feature type="compositionally biased region" description="Basic and acidic residues" evidence="5">
    <location>
        <begin position="375"/>
        <end position="384"/>
    </location>
</feature>
<feature type="compositionally biased region" description="Basic residues" evidence="5">
    <location>
        <begin position="587"/>
        <end position="598"/>
    </location>
</feature>
<sequence>MDVAGQFSPAISQVRIVREKQTGELKGFGFVQFATVKDAEDFMARTHSSLIIGGVNVRVSYSHRPCGSNYGGASRVCLTCGARADQHSQTCRRCQSIIQDDPHQQHQPLQEQQQPQLQQQPQQPQQQQQQQHEGPRDSHHSYNAATPNDGSRDIGQMPSSLLVVIDLPMAATEATLWETFCEFGGDAQLLPLRVFLARDHRSRRSGGFGFIEYPSVEGAVMALERAGATFKVMAKTVGLYFAHQDSFYQATEATQWAIPLGREGLPMVYWDEQVHMIPFSAAEYGATLFDAQAATIDHFKHQQQQHSHTHHPPVQDLPAVLTTAKVDKAQLDGIAAAHAAEQLAKAEDKRKRKEAAATGSKKISIQLQRWNTKQVELKKDKDETLSPMGSTLGTADQRHPHKAAPTSRDDRANSTSSASTMTRVAIEEKERGEGEEDVMGLHDYDPRDLEDLELMACMLCQRRFKGVPELRKHQDVSDLHKKNLQDKKVIRAALIKTRAKRGLDLVKGHSRVTAGAGAEVGAEVGAGAGAGALSLVAHEQEDDEAHDEGRAAAAAAAAAAGEPKYRDRAAERRLVYGQPDNPLPPSAHRHASSARGHRGPGGGSLSIPQASWGGGTSGGGSAGGNGREGAVVPDQPTKDGIKEDNIGNRLLKSMGWKEGQGLGKDGGGITAPVEATSYSRGAGIGAGVLLKGDQHTRGYAETAKEIARRRYEEDRQ</sequence>
<dbReference type="PROSITE" id="PS50102">
    <property type="entry name" value="RRM"/>
    <property type="match status" value="2"/>
</dbReference>
<dbReference type="SUPFAM" id="SSF54928">
    <property type="entry name" value="RNA-binding domain, RBD"/>
    <property type="match status" value="1"/>
</dbReference>
<keyword evidence="2 4" id="KW-0694">RNA-binding</keyword>
<evidence type="ECO:0000256" key="4">
    <source>
        <dbReference type="PROSITE-ProRule" id="PRU00176"/>
    </source>
</evidence>
<dbReference type="AlphaFoldDB" id="A0A9P6QDF8"/>
<dbReference type="PROSITE" id="PS50174">
    <property type="entry name" value="G_PATCH"/>
    <property type="match status" value="1"/>
</dbReference>
<feature type="compositionally biased region" description="Low complexity" evidence="5">
    <location>
        <begin position="105"/>
        <end position="132"/>
    </location>
</feature>
<dbReference type="OrthoDB" id="4822at2759"/>
<dbReference type="SMART" id="SM00443">
    <property type="entry name" value="G_patch"/>
    <property type="match status" value="1"/>
</dbReference>
<dbReference type="GO" id="GO:0000398">
    <property type="term" value="P:mRNA splicing, via spliceosome"/>
    <property type="evidence" value="ECO:0007669"/>
    <property type="project" value="TreeGrafter"/>
</dbReference>
<dbReference type="Proteomes" id="UP000807716">
    <property type="component" value="Unassembled WGS sequence"/>
</dbReference>
<feature type="compositionally biased region" description="Gly residues" evidence="5">
    <location>
        <begin position="612"/>
        <end position="627"/>
    </location>
</feature>
<dbReference type="GO" id="GO:0005634">
    <property type="term" value="C:nucleus"/>
    <property type="evidence" value="ECO:0007669"/>
    <property type="project" value="UniProtKB-SubCell"/>
</dbReference>
<evidence type="ECO:0000313" key="9">
    <source>
        <dbReference type="Proteomes" id="UP000807716"/>
    </source>
</evidence>
<reference evidence="8" key="1">
    <citation type="journal article" date="2020" name="Fungal Divers.">
        <title>Resolving the Mortierellaceae phylogeny through synthesis of multi-gene phylogenetics and phylogenomics.</title>
        <authorList>
            <person name="Vandepol N."/>
            <person name="Liber J."/>
            <person name="Desiro A."/>
            <person name="Na H."/>
            <person name="Kennedy M."/>
            <person name="Barry K."/>
            <person name="Grigoriev I.V."/>
            <person name="Miller A.N."/>
            <person name="O'Donnell K."/>
            <person name="Stajich J.E."/>
            <person name="Bonito G."/>
        </authorList>
    </citation>
    <scope>NUCLEOTIDE SEQUENCE</scope>
    <source>
        <strain evidence="8">BC1065</strain>
    </source>
</reference>
<evidence type="ECO:0008006" key="10">
    <source>
        <dbReference type="Google" id="ProtNLM"/>
    </source>
</evidence>
<feature type="region of interest" description="Disordered" evidence="5">
    <location>
        <begin position="539"/>
        <end position="646"/>
    </location>
</feature>
<dbReference type="Pfam" id="PF00076">
    <property type="entry name" value="RRM_1"/>
    <property type="match status" value="2"/>
</dbReference>
<dbReference type="CDD" id="cd00590">
    <property type="entry name" value="RRM_SF"/>
    <property type="match status" value="1"/>
</dbReference>
<feature type="domain" description="G-patch" evidence="7">
    <location>
        <begin position="643"/>
        <end position="689"/>
    </location>
</feature>
<organism evidence="8 9">
    <name type="scientific">Actinomortierella ambigua</name>
    <dbReference type="NCBI Taxonomy" id="1343610"/>
    <lineage>
        <taxon>Eukaryota</taxon>
        <taxon>Fungi</taxon>
        <taxon>Fungi incertae sedis</taxon>
        <taxon>Mucoromycota</taxon>
        <taxon>Mortierellomycotina</taxon>
        <taxon>Mortierellomycetes</taxon>
        <taxon>Mortierellales</taxon>
        <taxon>Mortierellaceae</taxon>
        <taxon>Actinomortierella</taxon>
    </lineage>
</organism>
<feature type="region of interest" description="Disordered" evidence="5">
    <location>
        <begin position="102"/>
        <end position="155"/>
    </location>
</feature>
<comment type="caution">
    <text evidence="8">The sequence shown here is derived from an EMBL/GenBank/DDBJ whole genome shotgun (WGS) entry which is preliminary data.</text>
</comment>
<evidence type="ECO:0000313" key="8">
    <source>
        <dbReference type="EMBL" id="KAG0264757.1"/>
    </source>
</evidence>
<gene>
    <name evidence="8" type="ORF">DFQ27_001029</name>
</gene>
<dbReference type="InterPro" id="IPR012677">
    <property type="entry name" value="Nucleotide-bd_a/b_plait_sf"/>
</dbReference>
<feature type="compositionally biased region" description="Polar residues" evidence="5">
    <location>
        <begin position="413"/>
        <end position="422"/>
    </location>
</feature>
<dbReference type="InterPro" id="IPR000467">
    <property type="entry name" value="G_patch_dom"/>
</dbReference>
<dbReference type="InterPro" id="IPR035979">
    <property type="entry name" value="RBD_domain_sf"/>
</dbReference>
<evidence type="ECO:0000259" key="6">
    <source>
        <dbReference type="PROSITE" id="PS50102"/>
    </source>
</evidence>
<feature type="domain" description="RRM" evidence="6">
    <location>
        <begin position="1"/>
        <end position="64"/>
    </location>
</feature>
<evidence type="ECO:0000256" key="3">
    <source>
        <dbReference type="ARBA" id="ARBA00023242"/>
    </source>
</evidence>
<dbReference type="Gene3D" id="3.30.70.330">
    <property type="match status" value="2"/>
</dbReference>
<dbReference type="GO" id="GO:0003723">
    <property type="term" value="F:RNA binding"/>
    <property type="evidence" value="ECO:0007669"/>
    <property type="project" value="UniProtKB-UniRule"/>
</dbReference>
<dbReference type="SMART" id="SM00360">
    <property type="entry name" value="RRM"/>
    <property type="match status" value="2"/>
</dbReference>
<protein>
    <recommendedName>
        <fullName evidence="10">RNA-binding protein</fullName>
    </recommendedName>
</protein>
<evidence type="ECO:0000256" key="2">
    <source>
        <dbReference type="ARBA" id="ARBA00022884"/>
    </source>
</evidence>
<evidence type="ECO:0000259" key="7">
    <source>
        <dbReference type="PROSITE" id="PS50174"/>
    </source>
</evidence>
<dbReference type="PANTHER" id="PTHR13948">
    <property type="entry name" value="RNA-BINDING PROTEIN"/>
    <property type="match status" value="1"/>
</dbReference>
<evidence type="ECO:0000256" key="5">
    <source>
        <dbReference type="SAM" id="MobiDB-lite"/>
    </source>
</evidence>
<comment type="subcellular location">
    <subcellularLocation>
        <location evidence="1">Nucleus</location>
    </subcellularLocation>
</comment>
<feature type="domain" description="RRM" evidence="6">
    <location>
        <begin position="160"/>
        <end position="244"/>
    </location>
</feature>
<feature type="compositionally biased region" description="Basic and acidic residues" evidence="5">
    <location>
        <begin position="563"/>
        <end position="574"/>
    </location>
</feature>
<feature type="compositionally biased region" description="Basic and acidic residues" evidence="5">
    <location>
        <begin position="636"/>
        <end position="646"/>
    </location>
</feature>
<proteinExistence type="predicted"/>
<keyword evidence="3" id="KW-0539">Nucleus</keyword>
<feature type="compositionally biased region" description="Low complexity" evidence="5">
    <location>
        <begin position="551"/>
        <end position="560"/>
    </location>
</feature>
<dbReference type="PANTHER" id="PTHR13948:SF3">
    <property type="entry name" value="FI21118P1"/>
    <property type="match status" value="1"/>
</dbReference>
<name>A0A9P6QDF8_9FUNG</name>
<keyword evidence="9" id="KW-1185">Reference proteome</keyword>
<accession>A0A9P6QDF8</accession>
<dbReference type="InterPro" id="IPR000504">
    <property type="entry name" value="RRM_dom"/>
</dbReference>
<dbReference type="EMBL" id="JAAAJB010000131">
    <property type="protein sequence ID" value="KAG0264757.1"/>
    <property type="molecule type" value="Genomic_DNA"/>
</dbReference>
<feature type="region of interest" description="Disordered" evidence="5">
    <location>
        <begin position="374"/>
        <end position="423"/>
    </location>
</feature>
<dbReference type="Pfam" id="PF01585">
    <property type="entry name" value="G-patch"/>
    <property type="match status" value="1"/>
</dbReference>
<evidence type="ECO:0000256" key="1">
    <source>
        <dbReference type="ARBA" id="ARBA00004123"/>
    </source>
</evidence>